<reference evidence="1 2" key="1">
    <citation type="submission" date="2024-05" db="EMBL/GenBank/DDBJ databases">
        <title>A draft genome resource for the thread blight pathogen Marasmius tenuissimus strain MS-2.</title>
        <authorList>
            <person name="Yulfo-Soto G.E."/>
            <person name="Baruah I.K."/>
            <person name="Amoako-Attah I."/>
            <person name="Bukari Y."/>
            <person name="Meinhardt L.W."/>
            <person name="Bailey B.A."/>
            <person name="Cohen S.P."/>
        </authorList>
    </citation>
    <scope>NUCLEOTIDE SEQUENCE [LARGE SCALE GENOMIC DNA]</scope>
    <source>
        <strain evidence="1 2">MS-2</strain>
    </source>
</reference>
<evidence type="ECO:0000313" key="2">
    <source>
        <dbReference type="Proteomes" id="UP001437256"/>
    </source>
</evidence>
<gene>
    <name evidence="1" type="ORF">AAF712_010389</name>
</gene>
<proteinExistence type="predicted"/>
<keyword evidence="2" id="KW-1185">Reference proteome</keyword>
<accession>A0ABR2ZNM2</accession>
<organism evidence="1 2">
    <name type="scientific">Marasmius tenuissimus</name>
    <dbReference type="NCBI Taxonomy" id="585030"/>
    <lineage>
        <taxon>Eukaryota</taxon>
        <taxon>Fungi</taxon>
        <taxon>Dikarya</taxon>
        <taxon>Basidiomycota</taxon>
        <taxon>Agaricomycotina</taxon>
        <taxon>Agaricomycetes</taxon>
        <taxon>Agaricomycetidae</taxon>
        <taxon>Agaricales</taxon>
        <taxon>Marasmiineae</taxon>
        <taxon>Marasmiaceae</taxon>
        <taxon>Marasmius</taxon>
    </lineage>
</organism>
<sequence>MNELDDPTLRDLVECLIDKVHRECHDESQPLERARELLLAAFTTDEALGYPISSPLRTSSYVPT</sequence>
<comment type="caution">
    <text evidence="1">The sequence shown here is derived from an EMBL/GenBank/DDBJ whole genome shotgun (WGS) entry which is preliminary data.</text>
</comment>
<feature type="non-terminal residue" evidence="1">
    <location>
        <position position="64"/>
    </location>
</feature>
<protein>
    <recommendedName>
        <fullName evidence="3">Gigantea</fullName>
    </recommendedName>
</protein>
<name>A0ABR2ZNM2_9AGAR</name>
<evidence type="ECO:0000313" key="1">
    <source>
        <dbReference type="EMBL" id="KAL0062767.1"/>
    </source>
</evidence>
<dbReference type="EMBL" id="JBBXMP010000097">
    <property type="protein sequence ID" value="KAL0062767.1"/>
    <property type="molecule type" value="Genomic_DNA"/>
</dbReference>
<dbReference type="Proteomes" id="UP001437256">
    <property type="component" value="Unassembled WGS sequence"/>
</dbReference>
<evidence type="ECO:0008006" key="3">
    <source>
        <dbReference type="Google" id="ProtNLM"/>
    </source>
</evidence>